<dbReference type="Gene3D" id="3.40.50.300">
    <property type="entry name" value="P-loop containing nucleotide triphosphate hydrolases"/>
    <property type="match status" value="1"/>
</dbReference>
<proteinExistence type="predicted"/>
<comment type="caution">
    <text evidence="2">The sequence shown here is derived from an EMBL/GenBank/DDBJ whole genome shotgun (WGS) entry which is preliminary data.</text>
</comment>
<evidence type="ECO:0000313" key="3">
    <source>
        <dbReference type="Proteomes" id="UP000651333"/>
    </source>
</evidence>
<protein>
    <submittedName>
        <fullName evidence="2">Type-2 restriction enzyme BsuMI component YdiS</fullName>
    </submittedName>
</protein>
<dbReference type="RefSeq" id="WP_254261465.1">
    <property type="nucleotide sequence ID" value="NZ_WCHB01000041.1"/>
</dbReference>
<sequence>MGKTCDEILSKLPKLSEYREKIISKTKADHLIERLSYVSEFSPELQREWQIAGESINEKMIFYKNTSNVLIKAKNGNVFAPLSALLLACCAYEYYFVLLDYQAVVNILLSDLGEDEKNKIAQEAKKNQSGFLIDSINNKVQDAENRKKILEFTTDYSAWGGGKTVNRGDFWVSTIYSTFNVVQSRSDVHTLVRYIDTARKSNKLDDNKLYQDTRKVVDKVLDKTHKIDIASSDEMGDPVKGGKNIIFYGAPGTGKSYGITDYIKDVGIKDYDPKKNSEWVYRTTLYPEYEYSDFVGQLQPVVTKGSEDSEITYEFKPGIFTVALNQAVKHPDKHVVLIIEEMSRCNVAGVFGDIFQLLDRDSDGRSEYNINNDLIANYVFEEPKHEVYIPSNLTIIGTVNTSDQNVFAMDTAFKRRFLWEYTSTTVPDDFHNNPNIKIQDLNTNWKDLFTNLNSFIVNELELPEDKQIGAYFIKFPQGDNTDQNTVKEILKDKLLQYLWQDVAINSQQNQHTLFKANIHSFSALYTKFDNEQVFSNDFLKLFENGDDNDQME</sequence>
<dbReference type="InterPro" id="IPR052934">
    <property type="entry name" value="Methyl-DNA_Rec/Restrict_Enz"/>
</dbReference>
<evidence type="ECO:0000259" key="1">
    <source>
        <dbReference type="Pfam" id="PF07728"/>
    </source>
</evidence>
<dbReference type="InterPro" id="IPR011704">
    <property type="entry name" value="ATPase_dyneun-rel_AAA"/>
</dbReference>
<dbReference type="PANTHER" id="PTHR37291">
    <property type="entry name" value="5-METHYLCYTOSINE-SPECIFIC RESTRICTION ENZYME B"/>
    <property type="match status" value="1"/>
</dbReference>
<dbReference type="EMBL" id="WCHB01000041">
    <property type="protein sequence ID" value="NRO35092.1"/>
    <property type="molecule type" value="Genomic_DNA"/>
</dbReference>
<dbReference type="GO" id="GO:0016887">
    <property type="term" value="F:ATP hydrolysis activity"/>
    <property type="evidence" value="ECO:0007669"/>
    <property type="project" value="InterPro"/>
</dbReference>
<accession>A0A9Q5C016</accession>
<dbReference type="InterPro" id="IPR027417">
    <property type="entry name" value="P-loop_NTPase"/>
</dbReference>
<dbReference type="SUPFAM" id="SSF52540">
    <property type="entry name" value="P-loop containing nucleoside triphosphate hydrolases"/>
    <property type="match status" value="1"/>
</dbReference>
<dbReference type="PANTHER" id="PTHR37291:SF1">
    <property type="entry name" value="TYPE IV METHYL-DIRECTED RESTRICTION ENZYME ECOKMCRB SUBUNIT"/>
    <property type="match status" value="1"/>
</dbReference>
<dbReference type="Proteomes" id="UP000651333">
    <property type="component" value="Unassembled WGS sequence"/>
</dbReference>
<dbReference type="Pfam" id="PF07728">
    <property type="entry name" value="AAA_5"/>
    <property type="match status" value="1"/>
</dbReference>
<evidence type="ECO:0000313" key="2">
    <source>
        <dbReference type="EMBL" id="NRO35092.1"/>
    </source>
</evidence>
<reference evidence="2" key="1">
    <citation type="submission" date="2019-09" db="EMBL/GenBank/DDBJ databases">
        <title>Comparative genomic analysis of Lactobacillus helveticus.</title>
        <authorList>
            <person name="Zhang H."/>
            <person name="Chen Y."/>
            <person name="Zhong Z."/>
        </authorList>
    </citation>
    <scope>NUCLEOTIDE SEQUENCE</scope>
    <source>
        <strain evidence="2">IMAU30003</strain>
    </source>
</reference>
<gene>
    <name evidence="2" type="ORF">IMAU30003_01342</name>
</gene>
<feature type="domain" description="ATPase dynein-related AAA" evidence="1">
    <location>
        <begin position="244"/>
        <end position="417"/>
    </location>
</feature>
<dbReference type="AlphaFoldDB" id="A0A9Q5C016"/>
<organism evidence="2 3">
    <name type="scientific">Lactobacillus helveticus</name>
    <name type="common">Lactobacillus suntoryeus</name>
    <dbReference type="NCBI Taxonomy" id="1587"/>
    <lineage>
        <taxon>Bacteria</taxon>
        <taxon>Bacillati</taxon>
        <taxon>Bacillota</taxon>
        <taxon>Bacilli</taxon>
        <taxon>Lactobacillales</taxon>
        <taxon>Lactobacillaceae</taxon>
        <taxon>Lactobacillus</taxon>
    </lineage>
</organism>
<name>A0A9Q5C016_LACHE</name>
<dbReference type="GO" id="GO:0005524">
    <property type="term" value="F:ATP binding"/>
    <property type="evidence" value="ECO:0007669"/>
    <property type="project" value="InterPro"/>
</dbReference>